<organism evidence="3 4">
    <name type="scientific">Shimia aestuarii</name>
    <dbReference type="NCBI Taxonomy" id="254406"/>
    <lineage>
        <taxon>Bacteria</taxon>
        <taxon>Pseudomonadati</taxon>
        <taxon>Pseudomonadota</taxon>
        <taxon>Alphaproteobacteria</taxon>
        <taxon>Rhodobacterales</taxon>
        <taxon>Roseobacteraceae</taxon>
    </lineage>
</organism>
<evidence type="ECO:0000313" key="4">
    <source>
        <dbReference type="Proteomes" id="UP000199144"/>
    </source>
</evidence>
<dbReference type="PANTHER" id="PTHR43081:SF19">
    <property type="entry name" value="PH-SENSITIVE ADENYLATE CYCLASE RV1264"/>
    <property type="match status" value="1"/>
</dbReference>
<sequence length="578" mass="63245">MQRRLAAILAIDVVGFSRLMARDEDATVAALGRNLRSVFKPAVKANGGRIVKLLGDGALVEFPSITNATECALALQSTPPETVPGLDAPLTFRIGLNIGDIIQQGEDIFGDGVNIAARLEALAPEGGIALSASAHAHLAPHLAERFDDIGPQTLKNFPAPVTVLTWTPEHRSPRPTQDPEKFKKASIVVLAFDNMSGDPDQEFFSDGISEDIITELSHFREFFVIARNTSFTYKGTPVRAEDVCAELGVRYLLEGSVRKAGNRIRVTAQLIEGATGAHLWAGRFDRDLDDIFAVQDEITQAIVASVAPEALNAETHRSRRKAETETNAWEKILLGRWYIGHLSEESIARAQAFATDAIALDPRLSDAHAILALAKMHAMLHLWRRDTKVAIAEAIRHGQDAVKADESDATAHSILGMAYMFGRDYDKAPLHLNRALQLNPNLSNAHGVLAAFHGVSREYAAARASAERATTLSPRDPYRAFWYGGHGIAAYLDENYERCIEVCNEVLAEFPNYASALRQLAAAQAMIGQSEAAQATMQRLLALMPGLTVSMVRDIVPIRYPDDHERWLEGLRRAGMPE</sequence>
<reference evidence="3 4" key="1">
    <citation type="submission" date="2016-10" db="EMBL/GenBank/DDBJ databases">
        <authorList>
            <person name="de Groot N.N."/>
        </authorList>
    </citation>
    <scope>NUCLEOTIDE SEQUENCE [LARGE SCALE GENOMIC DNA]</scope>
    <source>
        <strain evidence="3 4">DSM 15283</strain>
    </source>
</reference>
<dbReference type="InterPro" id="IPR029787">
    <property type="entry name" value="Nucleotide_cyclase"/>
</dbReference>
<dbReference type="SUPFAM" id="SSF48452">
    <property type="entry name" value="TPR-like"/>
    <property type="match status" value="1"/>
</dbReference>
<evidence type="ECO:0000259" key="2">
    <source>
        <dbReference type="PROSITE" id="PS50125"/>
    </source>
</evidence>
<dbReference type="Gene3D" id="3.30.70.1230">
    <property type="entry name" value="Nucleotide cyclase"/>
    <property type="match status" value="1"/>
</dbReference>
<dbReference type="STRING" id="254406.SAMN04488042_101521"/>
<dbReference type="PROSITE" id="PS50005">
    <property type="entry name" value="TPR"/>
    <property type="match status" value="1"/>
</dbReference>
<dbReference type="PROSITE" id="PS50125">
    <property type="entry name" value="GUANYLATE_CYCLASE_2"/>
    <property type="match status" value="1"/>
</dbReference>
<dbReference type="Gene3D" id="1.25.40.10">
    <property type="entry name" value="Tetratricopeptide repeat domain"/>
    <property type="match status" value="2"/>
</dbReference>
<keyword evidence="1" id="KW-0802">TPR repeat</keyword>
<accession>A0A1I4IAP0</accession>
<name>A0A1I4IAP0_9RHOB</name>
<proteinExistence type="predicted"/>
<dbReference type="GO" id="GO:0006171">
    <property type="term" value="P:cAMP biosynthetic process"/>
    <property type="evidence" value="ECO:0007669"/>
    <property type="project" value="TreeGrafter"/>
</dbReference>
<dbReference type="Gene3D" id="3.40.50.10070">
    <property type="entry name" value="TolB, N-terminal domain"/>
    <property type="match status" value="1"/>
</dbReference>
<dbReference type="InterPro" id="IPR019734">
    <property type="entry name" value="TPR_rpt"/>
</dbReference>
<dbReference type="CDD" id="cd07302">
    <property type="entry name" value="CHD"/>
    <property type="match status" value="1"/>
</dbReference>
<dbReference type="Proteomes" id="UP000199144">
    <property type="component" value="Unassembled WGS sequence"/>
</dbReference>
<feature type="repeat" description="TPR" evidence="1">
    <location>
        <begin position="409"/>
        <end position="442"/>
    </location>
</feature>
<dbReference type="AlphaFoldDB" id="A0A1I4IAP0"/>
<dbReference type="RefSeq" id="WP_165609986.1">
    <property type="nucleotide sequence ID" value="NZ_FOTQ01000001.1"/>
</dbReference>
<dbReference type="EMBL" id="FOTQ01000001">
    <property type="protein sequence ID" value="SFL51452.1"/>
    <property type="molecule type" value="Genomic_DNA"/>
</dbReference>
<feature type="domain" description="Guanylate cyclase" evidence="2">
    <location>
        <begin position="7"/>
        <end position="120"/>
    </location>
</feature>
<dbReference type="SMART" id="SM00028">
    <property type="entry name" value="TPR"/>
    <property type="match status" value="4"/>
</dbReference>
<dbReference type="PANTHER" id="PTHR43081">
    <property type="entry name" value="ADENYLATE CYCLASE, TERMINAL-DIFFERENTIATION SPECIFIC-RELATED"/>
    <property type="match status" value="1"/>
</dbReference>
<keyword evidence="4" id="KW-1185">Reference proteome</keyword>
<protein>
    <submittedName>
        <fullName evidence="3">Adenylate and Guanylate cyclase catalytic domain-containing protein</fullName>
    </submittedName>
</protein>
<dbReference type="SUPFAM" id="SSF55073">
    <property type="entry name" value="Nucleotide cyclase"/>
    <property type="match status" value="1"/>
</dbReference>
<gene>
    <name evidence="3" type="ORF">SAMN04488042_101521</name>
</gene>
<dbReference type="InterPro" id="IPR001054">
    <property type="entry name" value="A/G_cyclase"/>
</dbReference>
<dbReference type="GO" id="GO:0035556">
    <property type="term" value="P:intracellular signal transduction"/>
    <property type="evidence" value="ECO:0007669"/>
    <property type="project" value="InterPro"/>
</dbReference>
<dbReference type="GO" id="GO:0004016">
    <property type="term" value="F:adenylate cyclase activity"/>
    <property type="evidence" value="ECO:0007669"/>
    <property type="project" value="UniProtKB-ARBA"/>
</dbReference>
<dbReference type="InterPro" id="IPR011990">
    <property type="entry name" value="TPR-like_helical_dom_sf"/>
</dbReference>
<evidence type="ECO:0000313" key="3">
    <source>
        <dbReference type="EMBL" id="SFL51452.1"/>
    </source>
</evidence>
<dbReference type="Pfam" id="PF00211">
    <property type="entry name" value="Guanylate_cyc"/>
    <property type="match status" value="1"/>
</dbReference>
<dbReference type="InterPro" id="IPR050697">
    <property type="entry name" value="Adenylyl/Guanylyl_Cyclase_3/4"/>
</dbReference>
<evidence type="ECO:0000256" key="1">
    <source>
        <dbReference type="PROSITE-ProRule" id="PRU00339"/>
    </source>
</evidence>